<dbReference type="AlphaFoldDB" id="A0A2P2KMM6"/>
<evidence type="ECO:0000313" key="2">
    <source>
        <dbReference type="EMBL" id="MBX06945.1"/>
    </source>
</evidence>
<dbReference type="GO" id="GO:0003735">
    <property type="term" value="F:structural constituent of ribosome"/>
    <property type="evidence" value="ECO:0007669"/>
    <property type="project" value="InterPro"/>
</dbReference>
<feature type="region of interest" description="Disordered" evidence="1">
    <location>
        <begin position="45"/>
        <end position="68"/>
    </location>
</feature>
<dbReference type="PANTHER" id="PTHR35316">
    <property type="entry name" value="28S RIBOSOMAL S34 PROTEIN"/>
    <property type="match status" value="1"/>
</dbReference>
<reference evidence="2" key="1">
    <citation type="submission" date="2018-02" db="EMBL/GenBank/DDBJ databases">
        <title>Rhizophora mucronata_Transcriptome.</title>
        <authorList>
            <person name="Meera S.P."/>
            <person name="Sreeshan A."/>
            <person name="Augustine A."/>
        </authorList>
    </citation>
    <scope>NUCLEOTIDE SEQUENCE</scope>
    <source>
        <tissue evidence="2">Leaf</tissue>
    </source>
</reference>
<sequence length="167" mass="18205">MATILAKIASSSSSAAAAAAPTKQILSSSFYRLLFSVNFQRSFSASPTPATASSDFTSAASKKPKRKKKKNLFEVAQFLPNWGIGFHMAKSHWTNVSYELTKINLYKDGRHGKAWGIAYKDGLPLDAPKKISGVHKRCWRYIPGLTKLKESEPTPPKSTGTAEVQAA</sequence>
<name>A0A2P2KMM6_RHIMU</name>
<dbReference type="GO" id="GO:0005739">
    <property type="term" value="C:mitochondrion"/>
    <property type="evidence" value="ECO:0007669"/>
    <property type="project" value="InterPro"/>
</dbReference>
<accession>A0A2P2KMM6</accession>
<protein>
    <submittedName>
        <fullName evidence="2">Uncharacterized protein MANES_02G123700</fullName>
    </submittedName>
</protein>
<proteinExistence type="predicted"/>
<evidence type="ECO:0000256" key="1">
    <source>
        <dbReference type="SAM" id="MobiDB-lite"/>
    </source>
</evidence>
<organism evidence="2">
    <name type="scientific">Rhizophora mucronata</name>
    <name type="common">Asiatic mangrove</name>
    <dbReference type="NCBI Taxonomy" id="61149"/>
    <lineage>
        <taxon>Eukaryota</taxon>
        <taxon>Viridiplantae</taxon>
        <taxon>Streptophyta</taxon>
        <taxon>Embryophyta</taxon>
        <taxon>Tracheophyta</taxon>
        <taxon>Spermatophyta</taxon>
        <taxon>Magnoliopsida</taxon>
        <taxon>eudicotyledons</taxon>
        <taxon>Gunneridae</taxon>
        <taxon>Pentapetalae</taxon>
        <taxon>rosids</taxon>
        <taxon>fabids</taxon>
        <taxon>Malpighiales</taxon>
        <taxon>Rhizophoraceae</taxon>
        <taxon>Rhizophora</taxon>
    </lineage>
</organism>
<dbReference type="Pfam" id="PF16053">
    <property type="entry name" value="MRP-S34"/>
    <property type="match status" value="1"/>
</dbReference>
<feature type="compositionally biased region" description="Low complexity" evidence="1">
    <location>
        <begin position="45"/>
        <end position="61"/>
    </location>
</feature>
<dbReference type="EMBL" id="GGEC01026461">
    <property type="protein sequence ID" value="MBX06945.1"/>
    <property type="molecule type" value="Transcribed_RNA"/>
</dbReference>
<dbReference type="InterPro" id="IPR032053">
    <property type="entry name" value="Ribosomal_mS34"/>
</dbReference>
<dbReference type="PANTHER" id="PTHR35316:SF1">
    <property type="entry name" value="28S RIBOSOMAL S34 PROTEIN"/>
    <property type="match status" value="1"/>
</dbReference>